<feature type="compositionally biased region" description="Basic and acidic residues" evidence="2">
    <location>
        <begin position="558"/>
        <end position="581"/>
    </location>
</feature>
<feature type="compositionally biased region" description="Polar residues" evidence="2">
    <location>
        <begin position="510"/>
        <end position="519"/>
    </location>
</feature>
<dbReference type="GO" id="GO:0007015">
    <property type="term" value="P:actin filament organization"/>
    <property type="evidence" value="ECO:0007669"/>
    <property type="project" value="InterPro"/>
</dbReference>
<dbReference type="CDD" id="cd16980">
    <property type="entry name" value="VHS_Lsb5"/>
    <property type="match status" value="1"/>
</dbReference>
<dbReference type="GO" id="GO:0030479">
    <property type="term" value="C:actin cortical patch"/>
    <property type="evidence" value="ECO:0007669"/>
    <property type="project" value="TreeGrafter"/>
</dbReference>
<keyword evidence="5" id="KW-1185">Reference proteome</keyword>
<feature type="compositionally biased region" description="Basic and acidic residues" evidence="2">
    <location>
        <begin position="500"/>
        <end position="509"/>
    </location>
</feature>
<evidence type="ECO:0000256" key="2">
    <source>
        <dbReference type="SAM" id="MobiDB-lite"/>
    </source>
</evidence>
<feature type="compositionally biased region" description="Polar residues" evidence="2">
    <location>
        <begin position="674"/>
        <end position="684"/>
    </location>
</feature>
<dbReference type="HOGENOM" id="CLU_010003_0_0_1"/>
<keyword evidence="1" id="KW-0175">Coiled coil</keyword>
<feature type="region of interest" description="Disordered" evidence="2">
    <location>
        <begin position="558"/>
        <end position="787"/>
    </location>
</feature>
<dbReference type="eggNOG" id="ENOG502S1ZS">
    <property type="taxonomic scope" value="Eukaryota"/>
</dbReference>
<proteinExistence type="predicted"/>
<feature type="region of interest" description="Disordered" evidence="2">
    <location>
        <begin position="63"/>
        <end position="127"/>
    </location>
</feature>
<dbReference type="EMBL" id="KE504161">
    <property type="protein sequence ID" value="EPS98820.1"/>
    <property type="molecule type" value="Genomic_DNA"/>
</dbReference>
<dbReference type="GO" id="GO:0007034">
    <property type="term" value="P:vacuolar transport"/>
    <property type="evidence" value="ECO:0007669"/>
    <property type="project" value="UniProtKB-ARBA"/>
</dbReference>
<protein>
    <recommendedName>
        <fullName evidence="3">VHS domain-containing protein</fullName>
    </recommendedName>
</protein>
<dbReference type="SMART" id="SM00288">
    <property type="entry name" value="VHS"/>
    <property type="match status" value="1"/>
</dbReference>
<dbReference type="InterPro" id="IPR008942">
    <property type="entry name" value="ENTH_VHS"/>
</dbReference>
<feature type="compositionally biased region" description="Polar residues" evidence="2">
    <location>
        <begin position="613"/>
        <end position="625"/>
    </location>
</feature>
<evidence type="ECO:0000313" key="5">
    <source>
        <dbReference type="Proteomes" id="UP000015241"/>
    </source>
</evidence>
<dbReference type="PANTHER" id="PTHR47789:SF2">
    <property type="entry name" value="VHS DOMAIN-CONTAINING PROTEIN"/>
    <property type="match status" value="1"/>
</dbReference>
<dbReference type="GO" id="GO:0043130">
    <property type="term" value="F:ubiquitin binding"/>
    <property type="evidence" value="ECO:0007669"/>
    <property type="project" value="InterPro"/>
</dbReference>
<feature type="compositionally biased region" description="Low complexity" evidence="2">
    <location>
        <begin position="594"/>
        <end position="611"/>
    </location>
</feature>
<dbReference type="GO" id="GO:0035091">
    <property type="term" value="F:phosphatidylinositol binding"/>
    <property type="evidence" value="ECO:0007669"/>
    <property type="project" value="InterPro"/>
</dbReference>
<dbReference type="CDD" id="cd21383">
    <property type="entry name" value="GAT_GGA_Tom1-like"/>
    <property type="match status" value="1"/>
</dbReference>
<dbReference type="SUPFAM" id="SSF89009">
    <property type="entry name" value="GAT-like domain"/>
    <property type="match status" value="1"/>
</dbReference>
<evidence type="ECO:0000313" key="4">
    <source>
        <dbReference type="EMBL" id="EPS98820.1"/>
    </source>
</evidence>
<dbReference type="GO" id="GO:0051666">
    <property type="term" value="P:actin cortical patch localization"/>
    <property type="evidence" value="ECO:0007669"/>
    <property type="project" value="TreeGrafter"/>
</dbReference>
<dbReference type="GO" id="GO:0006897">
    <property type="term" value="P:endocytosis"/>
    <property type="evidence" value="ECO:0007669"/>
    <property type="project" value="InterPro"/>
</dbReference>
<dbReference type="InterPro" id="IPR038425">
    <property type="entry name" value="GAT_sf"/>
</dbReference>
<feature type="region of interest" description="Disordered" evidence="2">
    <location>
        <begin position="177"/>
        <end position="229"/>
    </location>
</feature>
<dbReference type="InterPro" id="IPR045007">
    <property type="entry name" value="LSB5"/>
</dbReference>
<dbReference type="Gene3D" id="1.25.40.90">
    <property type="match status" value="1"/>
</dbReference>
<evidence type="ECO:0000256" key="1">
    <source>
        <dbReference type="SAM" id="Coils"/>
    </source>
</evidence>
<feature type="domain" description="VHS" evidence="3">
    <location>
        <begin position="241"/>
        <end position="356"/>
    </location>
</feature>
<dbReference type="SUPFAM" id="SSF48464">
    <property type="entry name" value="ENTH/VHS domain"/>
    <property type="match status" value="1"/>
</dbReference>
<organism evidence="4 5">
    <name type="scientific">Fomitopsis schrenkii</name>
    <name type="common">Brown rot fungus</name>
    <dbReference type="NCBI Taxonomy" id="2126942"/>
    <lineage>
        <taxon>Eukaryota</taxon>
        <taxon>Fungi</taxon>
        <taxon>Dikarya</taxon>
        <taxon>Basidiomycota</taxon>
        <taxon>Agaricomycotina</taxon>
        <taxon>Agaricomycetes</taxon>
        <taxon>Polyporales</taxon>
        <taxon>Fomitopsis</taxon>
    </lineage>
</organism>
<reference evidence="4 5" key="1">
    <citation type="journal article" date="2012" name="Science">
        <title>The Paleozoic origin of enzymatic lignin decomposition reconstructed from 31 fungal genomes.</title>
        <authorList>
            <person name="Floudas D."/>
            <person name="Binder M."/>
            <person name="Riley R."/>
            <person name="Barry K."/>
            <person name="Blanchette R.A."/>
            <person name="Henrissat B."/>
            <person name="Martinez A.T."/>
            <person name="Otillar R."/>
            <person name="Spatafora J.W."/>
            <person name="Yadav J.S."/>
            <person name="Aerts A."/>
            <person name="Benoit I."/>
            <person name="Boyd A."/>
            <person name="Carlson A."/>
            <person name="Copeland A."/>
            <person name="Coutinho P.M."/>
            <person name="de Vries R.P."/>
            <person name="Ferreira P."/>
            <person name="Findley K."/>
            <person name="Foster B."/>
            <person name="Gaskell J."/>
            <person name="Glotzer D."/>
            <person name="Gorecki P."/>
            <person name="Heitman J."/>
            <person name="Hesse C."/>
            <person name="Hori C."/>
            <person name="Igarashi K."/>
            <person name="Jurgens J.A."/>
            <person name="Kallen N."/>
            <person name="Kersten P."/>
            <person name="Kohler A."/>
            <person name="Kuees U."/>
            <person name="Kumar T.K.A."/>
            <person name="Kuo A."/>
            <person name="LaButti K."/>
            <person name="Larrondo L.F."/>
            <person name="Lindquist E."/>
            <person name="Ling A."/>
            <person name="Lombard V."/>
            <person name="Lucas S."/>
            <person name="Lundell T."/>
            <person name="Martin R."/>
            <person name="McLaughlin D.J."/>
            <person name="Morgenstern I."/>
            <person name="Morin E."/>
            <person name="Murat C."/>
            <person name="Nagy L.G."/>
            <person name="Nolan M."/>
            <person name="Ohm R.A."/>
            <person name="Patyshakuliyeva A."/>
            <person name="Rokas A."/>
            <person name="Ruiz-Duenas F.J."/>
            <person name="Sabat G."/>
            <person name="Salamov A."/>
            <person name="Samejima M."/>
            <person name="Schmutz J."/>
            <person name="Slot J.C."/>
            <person name="St John F."/>
            <person name="Stenlid J."/>
            <person name="Sun H."/>
            <person name="Sun S."/>
            <person name="Syed K."/>
            <person name="Tsang A."/>
            <person name="Wiebenga A."/>
            <person name="Young D."/>
            <person name="Pisabarro A."/>
            <person name="Eastwood D.C."/>
            <person name="Martin F."/>
            <person name="Cullen D."/>
            <person name="Grigoriev I.V."/>
            <person name="Hibbett D.S."/>
        </authorList>
    </citation>
    <scope>NUCLEOTIDE SEQUENCE</scope>
    <source>
        <strain evidence="5">FP-58527</strain>
    </source>
</reference>
<sequence length="821" mass="91106">MKKLFGRDKSKTKVVPSDIGTGLPETYFSNANASQAYERSRSGTPQLSEEHWHVIESDAQSYSARSIVSASHSPPLASSTAPSHVSAPRALASLSPSPAAHKPSHRDRDRDQQTPRKKAANGHGHGGALAAVGILRALDPQLEGHNPSDSIIIDDNVTEASFREERKERRGFWERKDKEREKEKDRGRDRERDRERERERERLQEQEREREKDRGHEQERKDEDTPAQLTRMMGYLTATSSEDWSLVLEVCERASSSESSAKEAVKALRREFKYAEPSAQLSAARLWAIMLRNSSPVFTHQCTSRKFLDTLEDVISSSRTSPVVKARLLEVLAAAAYASAPGSKEAAFRSLWKKVKPADQPDDGVPIDASDAMFNPPTPRHMDHTTQLSDALLPSPRQVLPHKTRTSSRNQVIPPEEDMRRLFQECKVGRGNASLLSEALAFARPEDLKLKEIIREFYARCRASQELIAAQIPWAFAQAEKSRQASGRRGQPARVLRPSLDAHGRRRTDSQVSLSTISSSGELTQEEQLLAALLAANEDLMEALRLYDDLERVGIEREAEERSRKETRMNRNQLRYEDIDHSYLGPGETHHAGSSSRSPSPSSPSLSSAPSFVITTASPAAQPTHSHTHPLPPIPSPVATPTAKHHHAPPIATQGSMQSLAPPPHAPLGPRSPAHSNAPTSRTPSPERASLRHSAPRGSLDSVPGALTRDMSRLGVQNKDEADCEEPERPIRPSAKALGKRRQVDPTESEHGFDPDDIFYDHADDQSHHNNDDTLDSDSDEARHDPWHQPVHYIYDAAAERTKERLRAGRVSTAALVGGVH</sequence>
<feature type="compositionally biased region" description="Basic and acidic residues" evidence="2">
    <location>
        <begin position="1"/>
        <end position="11"/>
    </location>
</feature>
<feature type="region of interest" description="Disordered" evidence="2">
    <location>
        <begin position="1"/>
        <end position="26"/>
    </location>
</feature>
<evidence type="ECO:0000259" key="3">
    <source>
        <dbReference type="PROSITE" id="PS50179"/>
    </source>
</evidence>
<dbReference type="InterPro" id="IPR002014">
    <property type="entry name" value="VHS_dom"/>
</dbReference>
<feature type="compositionally biased region" description="Basic and acidic residues" evidence="2">
    <location>
        <begin position="742"/>
        <end position="772"/>
    </location>
</feature>
<accession>S8FB33</accession>
<dbReference type="Gene3D" id="1.20.58.160">
    <property type="match status" value="1"/>
</dbReference>
<dbReference type="STRING" id="743788.S8FB33"/>
<dbReference type="PROSITE" id="PS50179">
    <property type="entry name" value="VHS"/>
    <property type="match status" value="1"/>
</dbReference>
<dbReference type="Proteomes" id="UP000015241">
    <property type="component" value="Unassembled WGS sequence"/>
</dbReference>
<dbReference type="PANTHER" id="PTHR47789">
    <property type="entry name" value="LAS SEVENTEEN-BINDING PROTEIN 5"/>
    <property type="match status" value="1"/>
</dbReference>
<feature type="coiled-coil region" evidence="1">
    <location>
        <begin position="523"/>
        <end position="553"/>
    </location>
</feature>
<dbReference type="AlphaFoldDB" id="S8FB33"/>
<feature type="region of interest" description="Disordered" evidence="2">
    <location>
        <begin position="483"/>
        <end position="519"/>
    </location>
</feature>
<gene>
    <name evidence="4" type="ORF">FOMPIDRAFT_1037243</name>
</gene>
<dbReference type="OrthoDB" id="10255964at2759"/>
<dbReference type="InParanoid" id="S8FB33"/>
<dbReference type="Pfam" id="PF00790">
    <property type="entry name" value="VHS"/>
    <property type="match status" value="1"/>
</dbReference>
<feature type="compositionally biased region" description="Polar residues" evidence="2">
    <location>
        <begin position="63"/>
        <end position="83"/>
    </location>
</feature>
<feature type="compositionally biased region" description="Low complexity" evidence="2">
    <location>
        <begin position="86"/>
        <end position="101"/>
    </location>
</feature>
<feature type="compositionally biased region" description="Basic and acidic residues" evidence="2">
    <location>
        <begin position="177"/>
        <end position="224"/>
    </location>
</feature>
<name>S8FB33_FOMSC</name>